<keyword evidence="1" id="KW-1185">Reference proteome</keyword>
<organism evidence="1 2">
    <name type="scientific">Romanomermis culicivorax</name>
    <name type="common">Nematode worm</name>
    <dbReference type="NCBI Taxonomy" id="13658"/>
    <lineage>
        <taxon>Eukaryota</taxon>
        <taxon>Metazoa</taxon>
        <taxon>Ecdysozoa</taxon>
        <taxon>Nematoda</taxon>
        <taxon>Enoplea</taxon>
        <taxon>Dorylaimia</taxon>
        <taxon>Mermithida</taxon>
        <taxon>Mermithoidea</taxon>
        <taxon>Mermithidae</taxon>
        <taxon>Romanomermis</taxon>
    </lineage>
</organism>
<accession>A0A915JL43</accession>
<protein>
    <submittedName>
        <fullName evidence="2">Uncharacterized protein</fullName>
    </submittedName>
</protein>
<reference evidence="2" key="1">
    <citation type="submission" date="2022-11" db="UniProtKB">
        <authorList>
            <consortium name="WormBaseParasite"/>
        </authorList>
    </citation>
    <scope>IDENTIFICATION</scope>
</reference>
<dbReference type="AlphaFoldDB" id="A0A915JL43"/>
<dbReference type="WBParaSite" id="nRc.2.0.1.t26823-RA">
    <property type="protein sequence ID" value="nRc.2.0.1.t26823-RA"/>
    <property type="gene ID" value="nRc.2.0.1.g26823"/>
</dbReference>
<dbReference type="Proteomes" id="UP000887565">
    <property type="component" value="Unplaced"/>
</dbReference>
<sequence>MKAKRKKYLLPGCNSLFSKLRLTTKHIFVQFSMIDRDLYAIWWAKERLSKTEKAYVPGPMLAENGEKCQLLLKMNFRRFAAMLLAQLVLCSDRFILPIEQLQYVLCITCIPSYLTYLCMVGQPRGKPGLGQGTSYAITLAPARADSEKFD</sequence>
<evidence type="ECO:0000313" key="2">
    <source>
        <dbReference type="WBParaSite" id="nRc.2.0.1.t26823-RA"/>
    </source>
</evidence>
<name>A0A915JL43_ROMCU</name>
<proteinExistence type="predicted"/>
<evidence type="ECO:0000313" key="1">
    <source>
        <dbReference type="Proteomes" id="UP000887565"/>
    </source>
</evidence>